<keyword evidence="7" id="KW-0963">Cytoplasm</keyword>
<dbReference type="UniPathway" id="UPA00109">
    <property type="reaction ID" value="UER00182"/>
</dbReference>
<dbReference type="InterPro" id="IPR035966">
    <property type="entry name" value="PKF_sf"/>
</dbReference>
<keyword evidence="4 7" id="KW-0418">Kinase</keyword>
<reference evidence="9 10" key="1">
    <citation type="journal article" date="2016" name="Environ. Microbiol.">
        <title>New Methyloceanibacter diversity from North Sea sediments includes methanotroph containing solely the soluble methane monooxygenase.</title>
        <authorList>
            <person name="Vekeman B."/>
            <person name="Kerckhof F.M."/>
            <person name="Cremers G."/>
            <person name="de Vos P."/>
            <person name="Vandamme P."/>
            <person name="Boon N."/>
            <person name="Op den Camp H.J."/>
            <person name="Heylen K."/>
        </authorList>
    </citation>
    <scope>NUCLEOTIDE SEQUENCE [LARGE SCALE GENOMIC DNA]</scope>
    <source>
        <strain evidence="9 10">R-67175</strain>
    </source>
</reference>
<evidence type="ECO:0000259" key="8">
    <source>
        <dbReference type="Pfam" id="PF00365"/>
    </source>
</evidence>
<feature type="domain" description="Phosphofructokinase" evidence="8">
    <location>
        <begin position="10"/>
        <end position="337"/>
    </location>
</feature>
<dbReference type="RefSeq" id="WP_069440600.1">
    <property type="nucleotide sequence ID" value="NZ_LPWF01000004.1"/>
</dbReference>
<evidence type="ECO:0000256" key="1">
    <source>
        <dbReference type="ARBA" id="ARBA00003138"/>
    </source>
</evidence>
<sequence>MADLPTGNAVIGQSGGPTAVINQALVGVIEGLREGLVNAGKVKRIFGMRHGVRGISSGKADELIDLAPLSAERLERIARTPSAALGSTRDKPDAAYCDRILEGCRSNDIRYFFYIGGNDSADTCRIVAEKAAEAGYELRCFHVPKTIDNDLRENDHTPGFPSAARFVTLAHMGDALDNASLGGIKINIIMGRNAGFLTASAALARELRETDEDPAKRPAPHLIYVPEVPFVMDEFLADVDAVYTKLGRCQIAVSEGIRDADGKEIGPQLMGTGEVDAHGNVQLSGSGALGDGLAGFLKKGLTPAGGKAPRIRADTFGYLQRCWPETSTVDAAEARGVGRFAAELASNGEMSASVTIVRTSNAIDSYRSAFGRAELSAVARHARHVPPELLSGRNNVSPSFYDYCQPLVGDLPHFERL</sequence>
<evidence type="ECO:0000313" key="9">
    <source>
        <dbReference type="EMBL" id="ODS01726.1"/>
    </source>
</evidence>
<dbReference type="PIRSF" id="PIRSF036483">
    <property type="entry name" value="PFK_XF0274"/>
    <property type="match status" value="1"/>
</dbReference>
<keyword evidence="7" id="KW-0324">Glycolysis</keyword>
<comment type="caution">
    <text evidence="9">The sequence shown here is derived from an EMBL/GenBank/DDBJ whole genome shotgun (WGS) entry which is preliminary data.</text>
</comment>
<dbReference type="Gene3D" id="3.40.50.450">
    <property type="match status" value="1"/>
</dbReference>
<dbReference type="PANTHER" id="PTHR45770">
    <property type="entry name" value="ATP-DEPENDENT 6-PHOSPHOFRUCTOKINASE 1"/>
    <property type="match status" value="1"/>
</dbReference>
<dbReference type="GO" id="GO:0005737">
    <property type="term" value="C:cytoplasm"/>
    <property type="evidence" value="ECO:0007669"/>
    <property type="project" value="UniProtKB-SubCell"/>
</dbReference>
<keyword evidence="2 7" id="KW-0808">Transferase</keyword>
<comment type="similarity">
    <text evidence="7">Belongs to the phosphofructokinase type A (PFKA) family. PPi-dependent PFK group II subfamily. Clade 'B2' sub-subfamily.</text>
</comment>
<feature type="binding site" evidence="7">
    <location>
        <position position="255"/>
    </location>
    <ligand>
        <name>substrate</name>
    </ligand>
</feature>
<dbReference type="EC" id="2.7.1.90" evidence="7"/>
<name>A0A1E3W7I0_9HYPH</name>
<protein>
    <recommendedName>
        <fullName evidence="7">Pyrophosphate--fructose 6-phosphate 1-phosphotransferase</fullName>
        <ecNumber evidence="7">2.7.1.90</ecNumber>
    </recommendedName>
    <alternativeName>
        <fullName evidence="7">6-phosphofructokinase, pyrophosphate dependent</fullName>
    </alternativeName>
    <alternativeName>
        <fullName evidence="7">PPi-dependent phosphofructokinase</fullName>
        <shortName evidence="7">PPi-PFK</shortName>
    </alternativeName>
    <alternativeName>
        <fullName evidence="7">Pyrophosphate-dependent 6-phosphofructose-1-kinase</fullName>
    </alternativeName>
</protein>
<dbReference type="GO" id="GO:0046872">
    <property type="term" value="F:metal ion binding"/>
    <property type="evidence" value="ECO:0007669"/>
    <property type="project" value="UniProtKB-KW"/>
</dbReference>
<feature type="binding site" evidence="7">
    <location>
        <begin position="318"/>
        <end position="321"/>
    </location>
    <ligand>
        <name>substrate</name>
    </ligand>
</feature>
<feature type="site" description="Important for catalytic activity; stabilizes the transition state when the phosphoryl donor is PPi" evidence="7">
    <location>
        <position position="145"/>
    </location>
</feature>
<keyword evidence="5 7" id="KW-0460">Magnesium</keyword>
<evidence type="ECO:0000256" key="4">
    <source>
        <dbReference type="ARBA" id="ARBA00022777"/>
    </source>
</evidence>
<feature type="active site" description="Proton acceptor" evidence="7">
    <location>
        <position position="148"/>
    </location>
</feature>
<evidence type="ECO:0000256" key="3">
    <source>
        <dbReference type="ARBA" id="ARBA00022723"/>
    </source>
</evidence>
<dbReference type="InterPro" id="IPR000023">
    <property type="entry name" value="Phosphofructokinase_dom"/>
</dbReference>
<comment type="subcellular location">
    <subcellularLocation>
        <location evidence="7">Cytoplasm</location>
    </subcellularLocation>
</comment>
<keyword evidence="10" id="KW-1185">Reference proteome</keyword>
<feature type="binding site" evidence="7">
    <location>
        <position position="16"/>
    </location>
    <ligand>
        <name>diphosphate</name>
        <dbReference type="ChEBI" id="CHEBI:33019"/>
    </ligand>
</feature>
<evidence type="ECO:0000256" key="5">
    <source>
        <dbReference type="ARBA" id="ARBA00022842"/>
    </source>
</evidence>
<evidence type="ECO:0000256" key="6">
    <source>
        <dbReference type="ARBA" id="ARBA00048072"/>
    </source>
</evidence>
<accession>A0A1E3W7I0</accession>
<comment type="catalytic activity">
    <reaction evidence="6 7">
        <text>beta-D-fructose 6-phosphate + diphosphate = beta-D-fructose 1,6-bisphosphate + phosphate + H(+)</text>
        <dbReference type="Rhea" id="RHEA:13613"/>
        <dbReference type="ChEBI" id="CHEBI:15378"/>
        <dbReference type="ChEBI" id="CHEBI:32966"/>
        <dbReference type="ChEBI" id="CHEBI:33019"/>
        <dbReference type="ChEBI" id="CHEBI:43474"/>
        <dbReference type="ChEBI" id="CHEBI:57634"/>
        <dbReference type="EC" id="2.7.1.90"/>
    </reaction>
</comment>
<dbReference type="EMBL" id="LPWF01000004">
    <property type="protein sequence ID" value="ODS01726.1"/>
    <property type="molecule type" value="Genomic_DNA"/>
</dbReference>
<organism evidence="9 10">
    <name type="scientific">Methyloceanibacter superfactus</name>
    <dbReference type="NCBI Taxonomy" id="1774969"/>
    <lineage>
        <taxon>Bacteria</taxon>
        <taxon>Pseudomonadati</taxon>
        <taxon>Pseudomonadota</taxon>
        <taxon>Alphaproteobacteria</taxon>
        <taxon>Hyphomicrobiales</taxon>
        <taxon>Hyphomicrobiaceae</taxon>
        <taxon>Methyloceanibacter</taxon>
    </lineage>
</organism>
<comment type="function">
    <text evidence="1 7">Catalyzes the phosphorylation of D-fructose 6-phosphate, the first committing step of glycolysis. Uses inorganic phosphate (PPi) as phosphoryl donor instead of ATP like common ATP-dependent phosphofructokinases (ATP-PFKs), which renders the reaction reversible, and can thus function both in glycolysis and gluconeogenesis. Consistently, PPi-PFK can replace the enzymes of both the forward (ATP-PFK) and reverse (fructose-bisphosphatase (FBPase)) reactions.</text>
</comment>
<evidence type="ECO:0000256" key="7">
    <source>
        <dbReference type="HAMAP-Rule" id="MF_01978"/>
    </source>
</evidence>
<gene>
    <name evidence="7" type="primary">pfp</name>
    <name evidence="9" type="ORF">AUC69_05625</name>
</gene>
<dbReference type="NCBIfam" id="NF010675">
    <property type="entry name" value="PRK14072.1"/>
    <property type="match status" value="1"/>
</dbReference>
<comment type="cofactor">
    <cofactor evidence="7">
        <name>Mg(2+)</name>
        <dbReference type="ChEBI" id="CHEBI:18420"/>
    </cofactor>
</comment>
<dbReference type="Proteomes" id="UP000094472">
    <property type="component" value="Unassembled WGS sequence"/>
</dbReference>
<dbReference type="SUPFAM" id="SSF53784">
    <property type="entry name" value="Phosphofructokinase"/>
    <property type="match status" value="1"/>
</dbReference>
<feature type="site" description="Important for catalytic activity and substrate specificity; stabilizes the transition state when the phosphoryl donor is PPi; prevents ATP from binding by mimicking the alpha-phosphate group of ATP" evidence="7">
    <location>
        <position position="119"/>
    </location>
</feature>
<dbReference type="Pfam" id="PF00365">
    <property type="entry name" value="PFK"/>
    <property type="match status" value="1"/>
</dbReference>
<evidence type="ECO:0000313" key="10">
    <source>
        <dbReference type="Proteomes" id="UP000094472"/>
    </source>
</evidence>
<dbReference type="AlphaFoldDB" id="A0A1E3W7I0"/>
<dbReference type="HAMAP" id="MF_01978">
    <property type="entry name" value="Phosphofructokinase_II_B2"/>
    <property type="match status" value="1"/>
</dbReference>
<evidence type="ECO:0000256" key="2">
    <source>
        <dbReference type="ARBA" id="ARBA00022679"/>
    </source>
</evidence>
<keyword evidence="3 7" id="KW-0479">Metal-binding</keyword>
<dbReference type="Gene3D" id="3.40.50.460">
    <property type="entry name" value="Phosphofructokinase domain"/>
    <property type="match status" value="1"/>
</dbReference>
<dbReference type="OrthoDB" id="9802503at2"/>
<feature type="binding site" evidence="7">
    <location>
        <position position="118"/>
    </location>
    <ligand>
        <name>Mg(2+)</name>
        <dbReference type="ChEBI" id="CHEBI:18420"/>
        <note>catalytic</note>
    </ligand>
</feature>
<dbReference type="InterPro" id="IPR011404">
    <property type="entry name" value="PPi-PFK"/>
</dbReference>
<dbReference type="InterPro" id="IPR050929">
    <property type="entry name" value="PFKA"/>
</dbReference>
<feature type="binding site" evidence="7">
    <location>
        <begin position="146"/>
        <end position="148"/>
    </location>
    <ligand>
        <name>substrate</name>
    </ligand>
</feature>
<feature type="binding site" evidence="7">
    <location>
        <begin position="190"/>
        <end position="192"/>
    </location>
    <ligand>
        <name>substrate</name>
    </ligand>
</feature>
<proteinExistence type="inferred from homology"/>
<comment type="activity regulation">
    <text evidence="7">Non-allosteric.</text>
</comment>
<dbReference type="GO" id="GO:0003872">
    <property type="term" value="F:6-phosphofructokinase activity"/>
    <property type="evidence" value="ECO:0007669"/>
    <property type="project" value="UniProtKB-UniRule"/>
</dbReference>
<comment type="subunit">
    <text evidence="7">Homodimer.</text>
</comment>
<comment type="pathway">
    <text evidence="7">Carbohydrate degradation; glycolysis; D-glyceraldehyde 3-phosphate and glycerone phosphate from D-glucose: step 3/4.</text>
</comment>
<dbReference type="STRING" id="1774969.AUC69_05625"/>
<dbReference type="GO" id="GO:0047334">
    <property type="term" value="F:diphosphate-fructose-6-phosphate 1-phosphotransferase activity"/>
    <property type="evidence" value="ECO:0007669"/>
    <property type="project" value="UniProtKB-EC"/>
</dbReference>